<comment type="caution">
    <text evidence="1">The sequence shown here is derived from an EMBL/GenBank/DDBJ whole genome shotgun (WGS) entry which is preliminary data.</text>
</comment>
<gene>
    <name evidence="1" type="ORF">CCMP2556_LOCUS8318</name>
</gene>
<dbReference type="Proteomes" id="UP001642484">
    <property type="component" value="Unassembled WGS sequence"/>
</dbReference>
<evidence type="ECO:0000313" key="1">
    <source>
        <dbReference type="EMBL" id="CAK9006087.1"/>
    </source>
</evidence>
<keyword evidence="2" id="KW-1185">Reference proteome</keyword>
<evidence type="ECO:0000313" key="2">
    <source>
        <dbReference type="Proteomes" id="UP001642484"/>
    </source>
</evidence>
<organism evidence="1 2">
    <name type="scientific">Durusdinium trenchii</name>
    <dbReference type="NCBI Taxonomy" id="1381693"/>
    <lineage>
        <taxon>Eukaryota</taxon>
        <taxon>Sar</taxon>
        <taxon>Alveolata</taxon>
        <taxon>Dinophyceae</taxon>
        <taxon>Suessiales</taxon>
        <taxon>Symbiodiniaceae</taxon>
        <taxon>Durusdinium</taxon>
    </lineage>
</organism>
<dbReference type="SUPFAM" id="SSF53335">
    <property type="entry name" value="S-adenosyl-L-methionine-dependent methyltransferases"/>
    <property type="match status" value="1"/>
</dbReference>
<protein>
    <submittedName>
        <fullName evidence="1">Uncharacterized protein</fullName>
    </submittedName>
</protein>
<sequence length="311" mass="35254">MAKDNFPDSCIFPDIMDCVANPPKKKNWNPSDLKLVKECHCVQHRSECSLNLGENDLGIIGAPCILFSKYGLREGFKTKNIKVKQAHDTAMAFQQKTPISIHENVPDYAEAGLHFLMLCPRQFGHPNRRLRVWRILYDKDSRKWDCPYTLGELANLLLAPLESKLNLDFNAYLCASPSELQEHNIKEHELSESQKKHLQIFRKVRPDKAIYDLSANALKRCRTETVDQCMPCLTTSSQLWSENAGRLMLGKEQMHILGFPCIAEAANAARVDYVYLDHISESSLRSISGNGMSLPCAGFIMLMTVLCVSHR</sequence>
<proteinExistence type="predicted"/>
<dbReference type="InterPro" id="IPR029063">
    <property type="entry name" value="SAM-dependent_MTases_sf"/>
</dbReference>
<name>A0ABP0IVI0_9DINO</name>
<dbReference type="Gene3D" id="3.40.50.150">
    <property type="entry name" value="Vaccinia Virus protein VP39"/>
    <property type="match status" value="1"/>
</dbReference>
<reference evidence="1 2" key="1">
    <citation type="submission" date="2024-02" db="EMBL/GenBank/DDBJ databases">
        <authorList>
            <person name="Chen Y."/>
            <person name="Shah S."/>
            <person name="Dougan E. K."/>
            <person name="Thang M."/>
            <person name="Chan C."/>
        </authorList>
    </citation>
    <scope>NUCLEOTIDE SEQUENCE [LARGE SCALE GENOMIC DNA]</scope>
</reference>
<accession>A0ABP0IVI0</accession>
<dbReference type="EMBL" id="CAXAMN010003780">
    <property type="protein sequence ID" value="CAK9006087.1"/>
    <property type="molecule type" value="Genomic_DNA"/>
</dbReference>